<keyword evidence="2 5" id="KW-0812">Transmembrane</keyword>
<dbReference type="GO" id="GO:0016491">
    <property type="term" value="F:oxidoreductase activity"/>
    <property type="evidence" value="ECO:0007669"/>
    <property type="project" value="UniProtKB-KW"/>
</dbReference>
<feature type="transmembrane region" description="Helical" evidence="5">
    <location>
        <begin position="39"/>
        <end position="61"/>
    </location>
</feature>
<dbReference type="InterPro" id="IPR006694">
    <property type="entry name" value="Fatty_acid_hydroxylase"/>
</dbReference>
<sequence>MTAIVGLRYLATSGIFAWITGRMRPGLYHGRTRQIRSEIGWSLASCAIYGIPSGVVAWGWQAHGWTRIYGDAGHANAATHPLWWMPVSLFLYLFLHDTWFYWTHRWMHRPRVFRLMHAVHHASRPPTAWAAMSFHPLEALSGAFVIPVLVFLIPIHVAMLAMVLTIMTVMGIANHMGWEMFPRRLVESRFGHWLITASHHHRHHENYRCNYGLYFRFWDHLCGTDRGLSRP</sequence>
<organism evidence="7 8">
    <name type="scientific">Novosphingobium clariflavum</name>
    <dbReference type="NCBI Taxonomy" id="2029884"/>
    <lineage>
        <taxon>Bacteria</taxon>
        <taxon>Pseudomonadati</taxon>
        <taxon>Pseudomonadota</taxon>
        <taxon>Alphaproteobacteria</taxon>
        <taxon>Sphingomonadales</taxon>
        <taxon>Sphingomonadaceae</taxon>
        <taxon>Novosphingobium</taxon>
    </lineage>
</organism>
<dbReference type="PANTHER" id="PTHR11863">
    <property type="entry name" value="STEROL DESATURASE"/>
    <property type="match status" value="1"/>
</dbReference>
<dbReference type="EC" id="1.-.-.-" evidence="7"/>
<dbReference type="RefSeq" id="WP_267219734.1">
    <property type="nucleotide sequence ID" value="NZ_JAPCWC010000004.1"/>
</dbReference>
<feature type="domain" description="Fatty acid hydroxylase" evidence="6">
    <location>
        <begin position="90"/>
        <end position="224"/>
    </location>
</feature>
<evidence type="ECO:0000256" key="1">
    <source>
        <dbReference type="ARBA" id="ARBA00004370"/>
    </source>
</evidence>
<evidence type="ECO:0000256" key="4">
    <source>
        <dbReference type="ARBA" id="ARBA00023136"/>
    </source>
</evidence>
<evidence type="ECO:0000313" key="8">
    <source>
        <dbReference type="Proteomes" id="UP001589858"/>
    </source>
</evidence>
<dbReference type="EMBL" id="JBHLTM010000027">
    <property type="protein sequence ID" value="MFC0684256.1"/>
    <property type="molecule type" value="Genomic_DNA"/>
</dbReference>
<comment type="caution">
    <text evidence="7">The sequence shown here is derived from an EMBL/GenBank/DDBJ whole genome shotgun (WGS) entry which is preliminary data.</text>
</comment>
<evidence type="ECO:0000256" key="5">
    <source>
        <dbReference type="SAM" id="Phobius"/>
    </source>
</evidence>
<name>A0ABV6S5B6_9SPHN</name>
<keyword evidence="8" id="KW-1185">Reference proteome</keyword>
<keyword evidence="3 5" id="KW-1133">Transmembrane helix</keyword>
<proteinExistence type="predicted"/>
<keyword evidence="7" id="KW-0560">Oxidoreductase</keyword>
<dbReference type="Proteomes" id="UP001589858">
    <property type="component" value="Unassembled WGS sequence"/>
</dbReference>
<protein>
    <submittedName>
        <fullName evidence="7">Sterol desaturase family protein</fullName>
        <ecNumber evidence="7">1.-.-.-</ecNumber>
    </submittedName>
</protein>
<dbReference type="InterPro" id="IPR050307">
    <property type="entry name" value="Sterol_Desaturase_Related"/>
</dbReference>
<evidence type="ECO:0000313" key="7">
    <source>
        <dbReference type="EMBL" id="MFC0684256.1"/>
    </source>
</evidence>
<feature type="transmembrane region" description="Helical" evidence="5">
    <location>
        <begin position="81"/>
        <end position="102"/>
    </location>
</feature>
<evidence type="ECO:0000256" key="3">
    <source>
        <dbReference type="ARBA" id="ARBA00022989"/>
    </source>
</evidence>
<evidence type="ECO:0000259" key="6">
    <source>
        <dbReference type="Pfam" id="PF04116"/>
    </source>
</evidence>
<gene>
    <name evidence="7" type="ORF">ACFFF8_06595</name>
</gene>
<keyword evidence="4 5" id="KW-0472">Membrane</keyword>
<accession>A0ABV6S5B6</accession>
<comment type="subcellular location">
    <subcellularLocation>
        <location evidence="1">Membrane</location>
    </subcellularLocation>
</comment>
<dbReference type="Pfam" id="PF04116">
    <property type="entry name" value="FA_hydroxylase"/>
    <property type="match status" value="1"/>
</dbReference>
<feature type="transmembrane region" description="Helical" evidence="5">
    <location>
        <begin position="142"/>
        <end position="173"/>
    </location>
</feature>
<reference evidence="7 8" key="1">
    <citation type="submission" date="2024-09" db="EMBL/GenBank/DDBJ databases">
        <authorList>
            <person name="Sun Q."/>
            <person name="Mori K."/>
        </authorList>
    </citation>
    <scope>NUCLEOTIDE SEQUENCE [LARGE SCALE GENOMIC DNA]</scope>
    <source>
        <strain evidence="7 8">CICC 11035S</strain>
    </source>
</reference>
<evidence type="ECO:0000256" key="2">
    <source>
        <dbReference type="ARBA" id="ARBA00022692"/>
    </source>
</evidence>